<dbReference type="Proteomes" id="UP000018296">
    <property type="component" value="Unassembled WGS sequence"/>
</dbReference>
<dbReference type="InterPro" id="IPR032466">
    <property type="entry name" value="Metal_Hydrolase"/>
</dbReference>
<dbReference type="FunFam" id="3.20.20.140:FF:000174">
    <property type="entry name" value="Dihydropyrimidinase-related protein 2"/>
    <property type="match status" value="1"/>
</dbReference>
<dbReference type="InterPro" id="IPR011778">
    <property type="entry name" value="Hydantoinase/dihydroPyrase"/>
</dbReference>
<comment type="cofactor">
    <cofactor evidence="1">
        <name>Zn(2+)</name>
        <dbReference type="ChEBI" id="CHEBI:29105"/>
    </cofactor>
</comment>
<evidence type="ECO:0000256" key="2">
    <source>
        <dbReference type="ARBA" id="ARBA00008829"/>
    </source>
</evidence>
<dbReference type="RefSeq" id="WP_023510897.1">
    <property type="nucleotide sequence ID" value="NZ_AWTC01000013.1"/>
</dbReference>
<sequence length="466" mass="51680">MKGLIKNGTIVTSERVVQGDLYMSEGIIQMIGNCEGLVTDEVIDASGLYILPGGVDVHTHLNLHQGNYVATDDFYTGTVAAACGGTTCIVDHMEFGPAGCSLKNRVDVYHGYAYGKAVIDYSFHGVIQHVDEAILDEMASIIENEGITSFKIYLTYDYKLDDEAALRVMKRLGDLGAVTAIHCENDGILSFFKKHYLEHNQKSPIFHALSRPEEAEAEAVGRMITLSEIAGDAPIYIVHVSTAKAAKIIAEAKQKKRNVHGETCPQYLFLDQECYREPDNGGLKYIMSPPLRRKSNQNLLWNYISEGTLDVIGTDHCPFNFHGDKQAGRDDFSKCPNGAPGIETRIPLLFSEGVMKKRISLQDFVKIISTNPAKLMGLYPKKGDITVGADADLVMIDPKKKVTLRSDFLHEHVDYTCYEGFELQGYPVMTLSRGEVICKDGAFIGHEGRGQFLKRKKVNDGVRIWN</sequence>
<dbReference type="Pfam" id="PF01979">
    <property type="entry name" value="Amidohydro_1"/>
    <property type="match status" value="1"/>
</dbReference>
<comment type="caution">
    <text evidence="7">The sequence shown here is derived from an EMBL/GenBank/DDBJ whole genome shotgun (WGS) entry which is preliminary data.</text>
</comment>
<dbReference type="GO" id="GO:0046872">
    <property type="term" value="F:metal ion binding"/>
    <property type="evidence" value="ECO:0007669"/>
    <property type="project" value="UniProtKB-KW"/>
</dbReference>
<dbReference type="EC" id="3.5.2.-" evidence="7"/>
<keyword evidence="4 7" id="KW-0378">Hydrolase</keyword>
<dbReference type="Gene3D" id="3.20.20.140">
    <property type="entry name" value="Metal-dependent hydrolases"/>
    <property type="match status" value="1"/>
</dbReference>
<reference evidence="7 8" key="1">
    <citation type="journal article" date="2013" name="Genome Announc.">
        <title>Genome Sequence of Sporolactobacillus laevolacticus DSM442, an Efficient Polymer-Grade D-Lactate Producer from Agricultural Waste Cottonseed as a Nitrogen Source.</title>
        <authorList>
            <person name="Wang H."/>
            <person name="Wang L."/>
            <person name="Ju J."/>
            <person name="Yu B."/>
            <person name="Ma Y."/>
        </authorList>
    </citation>
    <scope>NUCLEOTIDE SEQUENCE [LARGE SCALE GENOMIC DNA]</scope>
    <source>
        <strain evidence="7 8">DSM 442</strain>
    </source>
</reference>
<dbReference type="SUPFAM" id="SSF51338">
    <property type="entry name" value="Composite domain of metallo-dependent hydrolases"/>
    <property type="match status" value="2"/>
</dbReference>
<dbReference type="GO" id="GO:0016812">
    <property type="term" value="F:hydrolase activity, acting on carbon-nitrogen (but not peptide) bonds, in cyclic amides"/>
    <property type="evidence" value="ECO:0007669"/>
    <property type="project" value="TreeGrafter"/>
</dbReference>
<dbReference type="PATRIC" id="fig|1395513.3.peg.2696"/>
<feature type="domain" description="Amidohydrolase-related" evidence="6">
    <location>
        <begin position="49"/>
        <end position="416"/>
    </location>
</feature>
<dbReference type="PANTHER" id="PTHR11647">
    <property type="entry name" value="HYDRANTOINASE/DIHYDROPYRIMIDINASE FAMILY MEMBER"/>
    <property type="match status" value="1"/>
</dbReference>
<dbReference type="SUPFAM" id="SSF51556">
    <property type="entry name" value="Metallo-dependent hydrolases"/>
    <property type="match status" value="1"/>
</dbReference>
<dbReference type="InterPro" id="IPR050378">
    <property type="entry name" value="Metallo-dep_Hydrolases_sf"/>
</dbReference>
<dbReference type="InterPro" id="IPR011059">
    <property type="entry name" value="Metal-dep_hydrolase_composite"/>
</dbReference>
<dbReference type="AlphaFoldDB" id="V6IX56"/>
<dbReference type="OrthoDB" id="9765462at2"/>
<evidence type="ECO:0000313" key="7">
    <source>
        <dbReference type="EMBL" id="EST11191.1"/>
    </source>
</evidence>
<dbReference type="CDD" id="cd01314">
    <property type="entry name" value="D-HYD"/>
    <property type="match status" value="1"/>
</dbReference>
<proteinExistence type="inferred from homology"/>
<dbReference type="eggNOG" id="COG0044">
    <property type="taxonomic scope" value="Bacteria"/>
</dbReference>
<organism evidence="7 8">
    <name type="scientific">Sporolactobacillus laevolacticus DSM 442</name>
    <dbReference type="NCBI Taxonomy" id="1395513"/>
    <lineage>
        <taxon>Bacteria</taxon>
        <taxon>Bacillati</taxon>
        <taxon>Bacillota</taxon>
        <taxon>Bacilli</taxon>
        <taxon>Bacillales</taxon>
        <taxon>Sporolactobacillaceae</taxon>
        <taxon>Sporolactobacillus</taxon>
    </lineage>
</organism>
<feature type="modified residue" description="N6-carboxylysine" evidence="5">
    <location>
        <position position="151"/>
    </location>
</feature>
<evidence type="ECO:0000259" key="6">
    <source>
        <dbReference type="Pfam" id="PF01979"/>
    </source>
</evidence>
<protein>
    <submittedName>
        <fullName evidence="7">Phenylhydantoinase</fullName>
        <ecNumber evidence="7">3.5.2.-</ecNumber>
    </submittedName>
</protein>
<evidence type="ECO:0000256" key="1">
    <source>
        <dbReference type="ARBA" id="ARBA00001947"/>
    </source>
</evidence>
<comment type="similarity">
    <text evidence="2">Belongs to the metallo-dependent hydrolases superfamily. Hydantoinase/dihydropyrimidinase family.</text>
</comment>
<accession>V6IX56</accession>
<comment type="PTM">
    <text evidence="5">Carbamylation allows a single lysine to coordinate two divalent metal cations.</text>
</comment>
<evidence type="ECO:0000313" key="8">
    <source>
        <dbReference type="Proteomes" id="UP000018296"/>
    </source>
</evidence>
<gene>
    <name evidence="7" type="ORF">P343_13300</name>
</gene>
<dbReference type="Gene3D" id="2.30.40.10">
    <property type="entry name" value="Urease, subunit C, domain 1"/>
    <property type="match status" value="1"/>
</dbReference>
<keyword evidence="8" id="KW-1185">Reference proteome</keyword>
<dbReference type="InterPro" id="IPR006680">
    <property type="entry name" value="Amidohydro-rel"/>
</dbReference>
<evidence type="ECO:0000256" key="3">
    <source>
        <dbReference type="ARBA" id="ARBA00022723"/>
    </source>
</evidence>
<dbReference type="PANTHER" id="PTHR11647:SF1">
    <property type="entry name" value="COLLAPSIN RESPONSE MEDIATOR PROTEIN"/>
    <property type="match status" value="1"/>
</dbReference>
<dbReference type="GO" id="GO:0005829">
    <property type="term" value="C:cytosol"/>
    <property type="evidence" value="ECO:0007669"/>
    <property type="project" value="TreeGrafter"/>
</dbReference>
<dbReference type="EMBL" id="AWTC01000013">
    <property type="protein sequence ID" value="EST11191.1"/>
    <property type="molecule type" value="Genomic_DNA"/>
</dbReference>
<keyword evidence="3" id="KW-0479">Metal-binding</keyword>
<evidence type="ECO:0000256" key="5">
    <source>
        <dbReference type="PIRSR" id="PIRSR611778-50"/>
    </source>
</evidence>
<dbReference type="NCBIfam" id="TIGR02033">
    <property type="entry name" value="D-hydantoinase"/>
    <property type="match status" value="1"/>
</dbReference>
<evidence type="ECO:0000256" key="4">
    <source>
        <dbReference type="ARBA" id="ARBA00022801"/>
    </source>
</evidence>
<name>V6IX56_9BACL</name>
<dbReference type="STRING" id="1395513.P343_13300"/>